<dbReference type="Pfam" id="PF13481">
    <property type="entry name" value="AAA_25"/>
    <property type="match status" value="1"/>
</dbReference>
<dbReference type="InterPro" id="IPR027417">
    <property type="entry name" value="P-loop_NTPase"/>
</dbReference>
<sequence length="178" mass="18487">MTNDRSTHLRLVNGDAVQAPGQPVPFRTSWTADELMAMTFPEPRWAVPGIIAEGLSLLAGPPKVGKSWLSLGLGIAVASGAKALEAIELEPGPVLYLALEDTARRLQNRMGKILSGQPAPRDLTLATTCPTCPQAGKRPSPAGSTATPTPASSSSTSSPRSEAPHHPACPPTTPTTPL</sequence>
<accession>A0A1M4DX23</accession>
<organism evidence="2">
    <name type="scientific">Nonomuraea gerenzanensis</name>
    <dbReference type="NCBI Taxonomy" id="93944"/>
    <lineage>
        <taxon>Bacteria</taxon>
        <taxon>Bacillati</taxon>
        <taxon>Actinomycetota</taxon>
        <taxon>Actinomycetes</taxon>
        <taxon>Streptosporangiales</taxon>
        <taxon>Streptosporangiaceae</taxon>
        <taxon>Nonomuraea</taxon>
    </lineage>
</organism>
<proteinExistence type="predicted"/>
<feature type="compositionally biased region" description="Pro residues" evidence="1">
    <location>
        <begin position="167"/>
        <end position="178"/>
    </location>
</feature>
<dbReference type="EMBL" id="LT559118">
    <property type="protein sequence ID" value="SBO91133.1"/>
    <property type="molecule type" value="Genomic_DNA"/>
</dbReference>
<reference evidence="2" key="1">
    <citation type="submission" date="2016-04" db="EMBL/GenBank/DDBJ databases">
        <authorList>
            <person name="Evans L.H."/>
            <person name="Alamgir A."/>
            <person name="Owens N."/>
            <person name="Weber N.D."/>
            <person name="Virtaneva K."/>
            <person name="Barbian K."/>
            <person name="Babar A."/>
            <person name="Rosenke K."/>
        </authorList>
    </citation>
    <scope>NUCLEOTIDE SEQUENCE</scope>
    <source>
        <strain evidence="2">Nono1</strain>
    </source>
</reference>
<gene>
    <name evidence="2" type="ORF">BN4615_P647</name>
</gene>
<feature type="region of interest" description="Disordered" evidence="1">
    <location>
        <begin position="114"/>
        <end position="178"/>
    </location>
</feature>
<dbReference type="AlphaFoldDB" id="A0A1M4DX23"/>
<evidence type="ECO:0000256" key="1">
    <source>
        <dbReference type="SAM" id="MobiDB-lite"/>
    </source>
</evidence>
<name>A0A1M4DX23_9ACTN</name>
<dbReference type="SUPFAM" id="SSF52540">
    <property type="entry name" value="P-loop containing nucleoside triphosphate hydrolases"/>
    <property type="match status" value="1"/>
</dbReference>
<protein>
    <submittedName>
        <fullName evidence="2">DNA repair protein RadA</fullName>
    </submittedName>
</protein>
<feature type="compositionally biased region" description="Low complexity" evidence="1">
    <location>
        <begin position="139"/>
        <end position="161"/>
    </location>
</feature>
<evidence type="ECO:0000313" key="2">
    <source>
        <dbReference type="EMBL" id="SBO91133.1"/>
    </source>
</evidence>
<dbReference type="Gene3D" id="3.40.50.300">
    <property type="entry name" value="P-loop containing nucleotide triphosphate hydrolases"/>
    <property type="match status" value="1"/>
</dbReference>